<dbReference type="Proteomes" id="UP000298347">
    <property type="component" value="Unassembled WGS sequence"/>
</dbReference>
<keyword evidence="2" id="KW-1185">Reference proteome</keyword>
<reference evidence="1 2" key="1">
    <citation type="journal article" date="2015" name="Int. J. Syst. Evol. Microbiol.">
        <title>Sporolactobacillus shoreae sp. nov. and Sporolactobacillus spathodeae sp. nov., two spore-forming lactic acid bacteria isolated from tree barks in Thailand.</title>
        <authorList>
            <person name="Thamacharoensuk T."/>
            <person name="Kitahara M."/>
            <person name="Ohkuma M."/>
            <person name="Thongchul N."/>
            <person name="Tanasupawat S."/>
        </authorList>
    </citation>
    <scope>NUCLEOTIDE SEQUENCE [LARGE SCALE GENOMIC DNA]</scope>
    <source>
        <strain evidence="1 2">BK92</strain>
    </source>
</reference>
<dbReference type="OrthoDB" id="2305864at2"/>
<name>A0A4Z0GGH8_9BACL</name>
<organism evidence="1 2">
    <name type="scientific">Sporolactobacillus shoreae</name>
    <dbReference type="NCBI Taxonomy" id="1465501"/>
    <lineage>
        <taxon>Bacteria</taxon>
        <taxon>Bacillati</taxon>
        <taxon>Bacillota</taxon>
        <taxon>Bacilli</taxon>
        <taxon>Bacillales</taxon>
        <taxon>Sporolactobacillaceae</taxon>
        <taxon>Sporolactobacillus</taxon>
    </lineage>
</organism>
<protein>
    <submittedName>
        <fullName evidence="1">Uncharacterized protein</fullName>
    </submittedName>
</protein>
<sequence>MDYKQFFSEVADWVLEVNSKASSLGMDSDGFWKWIMQSSAAISERYENNKLVVNQMVMLVDWVQDIYRASKEAAG</sequence>
<accession>A0A4Z0GGH8</accession>
<gene>
    <name evidence="1" type="ORF">E4665_17795</name>
</gene>
<comment type="caution">
    <text evidence="1">The sequence shown here is derived from an EMBL/GenBank/DDBJ whole genome shotgun (WGS) entry which is preliminary data.</text>
</comment>
<evidence type="ECO:0000313" key="1">
    <source>
        <dbReference type="EMBL" id="TGA95626.1"/>
    </source>
</evidence>
<dbReference type="EMBL" id="SRJD01000044">
    <property type="protein sequence ID" value="TGA95626.1"/>
    <property type="molecule type" value="Genomic_DNA"/>
</dbReference>
<evidence type="ECO:0000313" key="2">
    <source>
        <dbReference type="Proteomes" id="UP000298347"/>
    </source>
</evidence>
<proteinExistence type="predicted"/>
<dbReference type="RefSeq" id="WP_135350143.1">
    <property type="nucleotide sequence ID" value="NZ_SRJD01000044.1"/>
</dbReference>
<dbReference type="AlphaFoldDB" id="A0A4Z0GGH8"/>